<dbReference type="SMART" id="SM00846">
    <property type="entry name" value="Gp_dh_N"/>
    <property type="match status" value="1"/>
</dbReference>
<dbReference type="EMBL" id="VBTH01000024">
    <property type="protein sequence ID" value="TLQ03414.1"/>
    <property type="molecule type" value="Genomic_DNA"/>
</dbReference>
<evidence type="ECO:0000256" key="2">
    <source>
        <dbReference type="ARBA" id="ARBA00021022"/>
    </source>
</evidence>
<comment type="similarity">
    <text evidence="1 8">Belongs to the glyceraldehyde-3-phosphate dehydrogenase family.</text>
</comment>
<organism evidence="10 11">
    <name type="scientific">Pediococcus stilesii</name>
    <dbReference type="NCBI Taxonomy" id="331679"/>
    <lineage>
        <taxon>Bacteria</taxon>
        <taxon>Bacillati</taxon>
        <taxon>Bacillota</taxon>
        <taxon>Bacilli</taxon>
        <taxon>Lactobacillales</taxon>
        <taxon>Lactobacillaceae</taxon>
        <taxon>Pediococcus</taxon>
    </lineage>
</organism>
<sequence length="340" mass="36701">MTVKIGINGFGRIGRLAFRRIHELGAKSNDIEVVAINDLTSPALLAHLLKYDSTHGTFPGEVSATDDSIVVDGKNYRVYAEPKAQDIPWVKEDGVDFVLECTGFYTSKEKSQAHLDAGAKRVLISAPAGSDLKTVVYNVNDDILTSDDRIVSAGSCTTNCLAPMAYFLNKEFGVQVGTMTTIHAYTSTQMLLDGPVRGGNFRAARSAAANTIPHSTGAAKAIGLVIPELNGKLQGHAQRVSVVDGSLTELVSILDKEVTADEVNAAIKKHTEDNESFGWNEDEIVSSDIIGTTYGSIFDPTQTEVTTAGDKQLVKTVAWYDNEYGFTCQMVRTLLKFATL</sequence>
<dbReference type="Gene3D" id="3.40.50.720">
    <property type="entry name" value="NAD(P)-binding Rossmann-like Domain"/>
    <property type="match status" value="1"/>
</dbReference>
<evidence type="ECO:0000256" key="6">
    <source>
        <dbReference type="PIRSR" id="PIRSR000149-3"/>
    </source>
</evidence>
<feature type="binding site" evidence="5">
    <location>
        <begin position="216"/>
        <end position="217"/>
    </location>
    <ligand>
        <name>D-glyceraldehyde 3-phosphate</name>
        <dbReference type="ChEBI" id="CHEBI:59776"/>
    </ligand>
</feature>
<protein>
    <recommendedName>
        <fullName evidence="2">Glyceraldehyde-3-phosphate dehydrogenase</fullName>
    </recommendedName>
</protein>
<evidence type="ECO:0000259" key="9">
    <source>
        <dbReference type="SMART" id="SM00846"/>
    </source>
</evidence>
<dbReference type="RefSeq" id="WP_138474884.1">
    <property type="nucleotide sequence ID" value="NZ_VBTH01000024.1"/>
</dbReference>
<dbReference type="Gene3D" id="3.30.360.10">
    <property type="entry name" value="Dihydrodipicolinate Reductase, domain 2"/>
    <property type="match status" value="1"/>
</dbReference>
<name>A0A5R9BRV4_9LACO</name>
<feature type="site" description="Activates thiol group during catalysis" evidence="7">
    <location>
        <position position="183"/>
    </location>
</feature>
<feature type="binding site" evidence="6">
    <location>
        <position position="38"/>
    </location>
    <ligand>
        <name>NAD(+)</name>
        <dbReference type="ChEBI" id="CHEBI:57540"/>
    </ligand>
</feature>
<dbReference type="InterPro" id="IPR036291">
    <property type="entry name" value="NAD(P)-bd_dom_sf"/>
</dbReference>
<dbReference type="Proteomes" id="UP000305541">
    <property type="component" value="Unassembled WGS sequence"/>
</dbReference>
<dbReference type="CDD" id="cd18126">
    <property type="entry name" value="GAPDH_I_C"/>
    <property type="match status" value="1"/>
</dbReference>
<keyword evidence="6" id="KW-0547">Nucleotide-binding</keyword>
<proteinExistence type="inferred from homology"/>
<dbReference type="AlphaFoldDB" id="A0A5R9BRV4"/>
<dbReference type="CDD" id="cd05214">
    <property type="entry name" value="GAPDH_I_N"/>
    <property type="match status" value="1"/>
</dbReference>
<feature type="binding site" evidence="6">
    <location>
        <position position="322"/>
    </location>
    <ligand>
        <name>NAD(+)</name>
        <dbReference type="ChEBI" id="CHEBI:57540"/>
    </ligand>
</feature>
<accession>A0A5R9BRV4</accession>
<evidence type="ECO:0000256" key="3">
    <source>
        <dbReference type="ARBA" id="ARBA00023002"/>
    </source>
</evidence>
<evidence type="ECO:0000313" key="11">
    <source>
        <dbReference type="Proteomes" id="UP000305541"/>
    </source>
</evidence>
<keyword evidence="6" id="KW-0520">NAD</keyword>
<dbReference type="InterPro" id="IPR020831">
    <property type="entry name" value="GlycerAld/Erythrose_P_DH"/>
</dbReference>
<feature type="binding site" evidence="5">
    <location>
        <position position="239"/>
    </location>
    <ligand>
        <name>D-glyceraldehyde 3-phosphate</name>
        <dbReference type="ChEBI" id="CHEBI:59776"/>
    </ligand>
</feature>
<evidence type="ECO:0000256" key="4">
    <source>
        <dbReference type="PIRSR" id="PIRSR000149-1"/>
    </source>
</evidence>
<dbReference type="InterPro" id="IPR020829">
    <property type="entry name" value="GlycerAld_3-P_DH_cat"/>
</dbReference>
<dbReference type="SUPFAM" id="SSF51735">
    <property type="entry name" value="NAD(P)-binding Rossmann-fold domains"/>
    <property type="match status" value="1"/>
</dbReference>
<dbReference type="GO" id="GO:0050661">
    <property type="term" value="F:NADP binding"/>
    <property type="evidence" value="ECO:0007669"/>
    <property type="project" value="InterPro"/>
</dbReference>
<dbReference type="FunFam" id="3.30.360.10:FF:000002">
    <property type="entry name" value="Glyceraldehyde-3-phosphate dehydrogenase"/>
    <property type="match status" value="1"/>
</dbReference>
<evidence type="ECO:0000256" key="1">
    <source>
        <dbReference type="ARBA" id="ARBA00007406"/>
    </source>
</evidence>
<evidence type="ECO:0000313" key="10">
    <source>
        <dbReference type="EMBL" id="TLQ03414.1"/>
    </source>
</evidence>
<dbReference type="GO" id="GO:0051287">
    <property type="term" value="F:NAD binding"/>
    <property type="evidence" value="ECO:0007669"/>
    <property type="project" value="InterPro"/>
</dbReference>
<reference evidence="10 11" key="1">
    <citation type="submission" date="2019-05" db="EMBL/GenBank/DDBJ databases">
        <title>The metagenome of a microbial culture collection derived from dairy environment covers the genomic content of the human microbiome.</title>
        <authorList>
            <person name="Roder T."/>
            <person name="Wuthrich D."/>
            <person name="Sattari Z."/>
            <person name="Von Ah U."/>
            <person name="Bar C."/>
            <person name="Ronchi F."/>
            <person name="Macpherson A.J."/>
            <person name="Ganal-Vonarburg S.C."/>
            <person name="Bruggmann R."/>
            <person name="Vergeres G."/>
        </authorList>
    </citation>
    <scope>NUCLEOTIDE SEQUENCE [LARGE SCALE GENOMIC DNA]</scope>
    <source>
        <strain evidence="10 11">FAM 18815</strain>
    </source>
</reference>
<comment type="caution">
    <text evidence="10">The sequence shown here is derived from an EMBL/GenBank/DDBJ whole genome shotgun (WGS) entry which is preliminary data.</text>
</comment>
<dbReference type="NCBIfam" id="TIGR01534">
    <property type="entry name" value="GAPDH-I"/>
    <property type="match status" value="1"/>
</dbReference>
<dbReference type="GO" id="GO:0006006">
    <property type="term" value="P:glucose metabolic process"/>
    <property type="evidence" value="ECO:0007669"/>
    <property type="project" value="InterPro"/>
</dbReference>
<keyword evidence="3" id="KW-0560">Oxidoreductase</keyword>
<feature type="active site" description="Nucleophile" evidence="4">
    <location>
        <position position="156"/>
    </location>
</feature>
<dbReference type="PIRSF" id="PIRSF000149">
    <property type="entry name" value="GAP_DH"/>
    <property type="match status" value="1"/>
</dbReference>
<dbReference type="Pfam" id="PF02800">
    <property type="entry name" value="Gp_dh_C"/>
    <property type="match status" value="1"/>
</dbReference>
<dbReference type="GO" id="GO:0016620">
    <property type="term" value="F:oxidoreductase activity, acting on the aldehyde or oxo group of donors, NAD or NADP as acceptor"/>
    <property type="evidence" value="ECO:0007669"/>
    <property type="project" value="InterPro"/>
</dbReference>
<dbReference type="SUPFAM" id="SSF55347">
    <property type="entry name" value="Glyceraldehyde-3-phosphate dehydrogenase-like, C-terminal domain"/>
    <property type="match status" value="1"/>
</dbReference>
<feature type="domain" description="Glyceraldehyde 3-phosphate dehydrogenase NAD(P) binding" evidence="9">
    <location>
        <begin position="3"/>
        <end position="156"/>
    </location>
</feature>
<feature type="binding site" evidence="6">
    <location>
        <position position="125"/>
    </location>
    <ligand>
        <name>NAD(+)</name>
        <dbReference type="ChEBI" id="CHEBI:57540"/>
    </ligand>
</feature>
<dbReference type="OrthoDB" id="9803304at2"/>
<feature type="binding site" evidence="5">
    <location>
        <position position="186"/>
    </location>
    <ligand>
        <name>D-glyceraldehyde 3-phosphate</name>
        <dbReference type="ChEBI" id="CHEBI:59776"/>
    </ligand>
</feature>
<dbReference type="Pfam" id="PF00044">
    <property type="entry name" value="Gp_dh_N"/>
    <property type="match status" value="1"/>
</dbReference>
<dbReference type="PANTHER" id="PTHR43148">
    <property type="entry name" value="GLYCERALDEHYDE-3-PHOSPHATE DEHYDROGENASE 2"/>
    <property type="match status" value="1"/>
</dbReference>
<evidence type="ECO:0000256" key="5">
    <source>
        <dbReference type="PIRSR" id="PIRSR000149-2"/>
    </source>
</evidence>
<evidence type="ECO:0000256" key="8">
    <source>
        <dbReference type="RuleBase" id="RU000397"/>
    </source>
</evidence>
<dbReference type="FunFam" id="3.40.50.720:FF:000001">
    <property type="entry name" value="Glyceraldehyde-3-phosphate dehydrogenase"/>
    <property type="match status" value="1"/>
</dbReference>
<evidence type="ECO:0000256" key="7">
    <source>
        <dbReference type="PIRSR" id="PIRSR000149-4"/>
    </source>
</evidence>
<dbReference type="PRINTS" id="PR00078">
    <property type="entry name" value="G3PDHDRGNASE"/>
</dbReference>
<dbReference type="InterPro" id="IPR006424">
    <property type="entry name" value="Glyceraldehyde-3-P_DH_1"/>
</dbReference>
<feature type="binding site" evidence="6">
    <location>
        <begin position="12"/>
        <end position="13"/>
    </location>
    <ligand>
        <name>NAD(+)</name>
        <dbReference type="ChEBI" id="CHEBI:57540"/>
    </ligand>
</feature>
<gene>
    <name evidence="10" type="primary">gap</name>
    <name evidence="10" type="ORF">FEZ51_09480</name>
</gene>
<feature type="binding site" evidence="5">
    <location>
        <begin position="155"/>
        <end position="157"/>
    </location>
    <ligand>
        <name>D-glyceraldehyde 3-phosphate</name>
        <dbReference type="ChEBI" id="CHEBI:59776"/>
    </ligand>
</feature>
<dbReference type="InterPro" id="IPR020828">
    <property type="entry name" value="GlycerAld_3-P_DH_NAD(P)-bd"/>
</dbReference>